<sequence>MLLHASVFQYSQYHNVNEVDKEGYSNCNASNAILTSSNGNTSVTLTTTGENAIAAAVATTVSFGAIAAVSFAAIVAVSFAAVAAVSIAAVSFTAVVAVSFIAIAAVSFAAVAEVLSKDSFNFALKSVVREHSRRFISSGKWLFAWLKKIISSKIWTKIFREEKGVRVKGGRGSRFSDENLEILDIAPIDRTFEAGRMKILPEISDGISTETSVTFETIMTVFIHKLDDAERPQSSVLVKNTIADPQCRAQHSLFSVVSLTYEPEGMNEENNIRALEKLTHTQPS</sequence>
<keyword evidence="1" id="KW-0812">Transmembrane</keyword>
<dbReference type="EMBL" id="JAGFBR010000013">
    <property type="protein sequence ID" value="KAH0456089.1"/>
    <property type="molecule type" value="Genomic_DNA"/>
</dbReference>
<name>A0AAV7G2N3_DENCH</name>
<dbReference type="Gene3D" id="2.60.40.420">
    <property type="entry name" value="Cupredoxins - blue copper proteins"/>
    <property type="match status" value="1"/>
</dbReference>
<dbReference type="Proteomes" id="UP000775213">
    <property type="component" value="Unassembled WGS sequence"/>
</dbReference>
<feature type="transmembrane region" description="Helical" evidence="1">
    <location>
        <begin position="63"/>
        <end position="88"/>
    </location>
</feature>
<feature type="transmembrane region" description="Helical" evidence="1">
    <location>
        <begin position="94"/>
        <end position="115"/>
    </location>
</feature>
<dbReference type="SUPFAM" id="SSF49503">
    <property type="entry name" value="Cupredoxins"/>
    <property type="match status" value="1"/>
</dbReference>
<reference evidence="3 4" key="1">
    <citation type="journal article" date="2021" name="Hortic Res">
        <title>Chromosome-scale assembly of the Dendrobium chrysotoxum genome enhances the understanding of orchid evolution.</title>
        <authorList>
            <person name="Zhang Y."/>
            <person name="Zhang G.Q."/>
            <person name="Zhang D."/>
            <person name="Liu X.D."/>
            <person name="Xu X.Y."/>
            <person name="Sun W.H."/>
            <person name="Yu X."/>
            <person name="Zhu X."/>
            <person name="Wang Z.W."/>
            <person name="Zhao X."/>
            <person name="Zhong W.Y."/>
            <person name="Chen H."/>
            <person name="Yin W.L."/>
            <person name="Huang T."/>
            <person name="Niu S.C."/>
            <person name="Liu Z.J."/>
        </authorList>
    </citation>
    <scope>NUCLEOTIDE SEQUENCE [LARGE SCALE GENOMIC DNA]</scope>
    <source>
        <strain evidence="3">Lindl</strain>
    </source>
</reference>
<keyword evidence="1" id="KW-0472">Membrane</keyword>
<organism evidence="3 4">
    <name type="scientific">Dendrobium chrysotoxum</name>
    <name type="common">Orchid</name>
    <dbReference type="NCBI Taxonomy" id="161865"/>
    <lineage>
        <taxon>Eukaryota</taxon>
        <taxon>Viridiplantae</taxon>
        <taxon>Streptophyta</taxon>
        <taxon>Embryophyta</taxon>
        <taxon>Tracheophyta</taxon>
        <taxon>Spermatophyta</taxon>
        <taxon>Magnoliopsida</taxon>
        <taxon>Liliopsida</taxon>
        <taxon>Asparagales</taxon>
        <taxon>Orchidaceae</taxon>
        <taxon>Epidendroideae</taxon>
        <taxon>Malaxideae</taxon>
        <taxon>Dendrobiinae</taxon>
        <taxon>Dendrobium</taxon>
    </lineage>
</organism>
<proteinExistence type="predicted"/>
<dbReference type="AlphaFoldDB" id="A0AAV7G2N3"/>
<dbReference type="InterPro" id="IPR003245">
    <property type="entry name" value="Phytocyanin_dom"/>
</dbReference>
<keyword evidence="4" id="KW-1185">Reference proteome</keyword>
<comment type="caution">
    <text evidence="3">The sequence shown here is derived from an EMBL/GenBank/DDBJ whole genome shotgun (WGS) entry which is preliminary data.</text>
</comment>
<gene>
    <name evidence="3" type="ORF">IEQ34_013996</name>
</gene>
<evidence type="ECO:0000313" key="3">
    <source>
        <dbReference type="EMBL" id="KAH0456089.1"/>
    </source>
</evidence>
<dbReference type="InterPro" id="IPR008972">
    <property type="entry name" value="Cupredoxin"/>
</dbReference>
<accession>A0AAV7G2N3</accession>
<evidence type="ECO:0000256" key="1">
    <source>
        <dbReference type="SAM" id="Phobius"/>
    </source>
</evidence>
<keyword evidence="1" id="KW-1133">Transmembrane helix</keyword>
<dbReference type="Pfam" id="PF02298">
    <property type="entry name" value="Cu_bind_like"/>
    <property type="match status" value="1"/>
</dbReference>
<dbReference type="GO" id="GO:0009055">
    <property type="term" value="F:electron transfer activity"/>
    <property type="evidence" value="ECO:0007669"/>
    <property type="project" value="InterPro"/>
</dbReference>
<evidence type="ECO:0000313" key="4">
    <source>
        <dbReference type="Proteomes" id="UP000775213"/>
    </source>
</evidence>
<evidence type="ECO:0000259" key="2">
    <source>
        <dbReference type="Pfam" id="PF02298"/>
    </source>
</evidence>
<protein>
    <recommendedName>
        <fullName evidence="2">Phytocyanin domain-containing protein</fullName>
    </recommendedName>
</protein>
<feature type="domain" description="Phytocyanin" evidence="2">
    <location>
        <begin position="7"/>
        <end position="51"/>
    </location>
</feature>